<reference evidence="2 3" key="1">
    <citation type="submission" date="2021-01" db="EMBL/GenBank/DDBJ databases">
        <title>Whole genome shotgun sequence of Asanoa siamensis NBRC 107932.</title>
        <authorList>
            <person name="Komaki H."/>
            <person name="Tamura T."/>
        </authorList>
    </citation>
    <scope>NUCLEOTIDE SEQUENCE [LARGE SCALE GENOMIC DNA]</scope>
    <source>
        <strain evidence="2 3">NBRC 107932</strain>
    </source>
</reference>
<name>A0ABQ4D208_9ACTN</name>
<sequence length="47" mass="4887">MNPDTELDQDLGTAIDAFATRIDALAPGSGPPLTVPVTLSPARRPAR</sequence>
<keyword evidence="3" id="KW-1185">Reference proteome</keyword>
<organism evidence="2 3">
    <name type="scientific">Asanoa siamensis</name>
    <dbReference type="NCBI Taxonomy" id="926357"/>
    <lineage>
        <taxon>Bacteria</taxon>
        <taxon>Bacillati</taxon>
        <taxon>Actinomycetota</taxon>
        <taxon>Actinomycetes</taxon>
        <taxon>Micromonosporales</taxon>
        <taxon>Micromonosporaceae</taxon>
        <taxon>Asanoa</taxon>
    </lineage>
</organism>
<dbReference type="EMBL" id="BONE01000094">
    <property type="protein sequence ID" value="GIF77545.1"/>
    <property type="molecule type" value="Genomic_DNA"/>
</dbReference>
<dbReference type="Proteomes" id="UP000604117">
    <property type="component" value="Unassembled WGS sequence"/>
</dbReference>
<gene>
    <name evidence="2" type="ORF">Asi02nite_70630</name>
</gene>
<dbReference type="RefSeq" id="WP_203718404.1">
    <property type="nucleotide sequence ID" value="NZ_BONE01000094.1"/>
</dbReference>
<proteinExistence type="predicted"/>
<evidence type="ECO:0000313" key="2">
    <source>
        <dbReference type="EMBL" id="GIF77545.1"/>
    </source>
</evidence>
<accession>A0ABQ4D208</accession>
<comment type="caution">
    <text evidence="2">The sequence shown here is derived from an EMBL/GenBank/DDBJ whole genome shotgun (WGS) entry which is preliminary data.</text>
</comment>
<protein>
    <submittedName>
        <fullName evidence="2">Uncharacterized protein</fullName>
    </submittedName>
</protein>
<evidence type="ECO:0000313" key="3">
    <source>
        <dbReference type="Proteomes" id="UP000604117"/>
    </source>
</evidence>
<feature type="region of interest" description="Disordered" evidence="1">
    <location>
        <begin position="27"/>
        <end position="47"/>
    </location>
</feature>
<evidence type="ECO:0000256" key="1">
    <source>
        <dbReference type="SAM" id="MobiDB-lite"/>
    </source>
</evidence>